<evidence type="ECO:0000313" key="7">
    <source>
        <dbReference type="EMBL" id="KAK4395472.1"/>
    </source>
</evidence>
<dbReference type="PANTHER" id="PTHR21277">
    <property type="entry name" value="TRANSCRIPTIONAL ADAPTER 1"/>
    <property type="match status" value="1"/>
</dbReference>
<dbReference type="GO" id="GO:0006357">
    <property type="term" value="P:regulation of transcription by RNA polymerase II"/>
    <property type="evidence" value="ECO:0007669"/>
    <property type="project" value="TreeGrafter"/>
</dbReference>
<keyword evidence="3" id="KW-0804">Transcription</keyword>
<evidence type="ECO:0000256" key="1">
    <source>
        <dbReference type="ARBA" id="ARBA00004123"/>
    </source>
</evidence>
<feature type="region of interest" description="Disordered" evidence="5">
    <location>
        <begin position="139"/>
        <end position="272"/>
    </location>
</feature>
<reference evidence="7" key="2">
    <citation type="journal article" date="2024" name="Plant">
        <title>Genomic evolution and insights into agronomic trait innovations of Sesamum species.</title>
        <authorList>
            <person name="Miao H."/>
            <person name="Wang L."/>
            <person name="Qu L."/>
            <person name="Liu H."/>
            <person name="Sun Y."/>
            <person name="Le M."/>
            <person name="Wang Q."/>
            <person name="Wei S."/>
            <person name="Zheng Y."/>
            <person name="Lin W."/>
            <person name="Duan Y."/>
            <person name="Cao H."/>
            <person name="Xiong S."/>
            <person name="Wang X."/>
            <person name="Wei L."/>
            <person name="Li C."/>
            <person name="Ma Q."/>
            <person name="Ju M."/>
            <person name="Zhao R."/>
            <person name="Li G."/>
            <person name="Mu C."/>
            <person name="Tian Q."/>
            <person name="Mei H."/>
            <person name="Zhang T."/>
            <person name="Gao T."/>
            <person name="Zhang H."/>
        </authorList>
    </citation>
    <scope>NUCLEOTIDE SEQUENCE</scope>
    <source>
        <strain evidence="7">K16</strain>
    </source>
</reference>
<dbReference type="GO" id="GO:0005634">
    <property type="term" value="C:nucleus"/>
    <property type="evidence" value="ECO:0007669"/>
    <property type="project" value="UniProtKB-SubCell"/>
</dbReference>
<keyword evidence="8" id="KW-1185">Reference proteome</keyword>
<evidence type="ECO:0000256" key="2">
    <source>
        <dbReference type="ARBA" id="ARBA00023015"/>
    </source>
</evidence>
<dbReference type="Proteomes" id="UP001289374">
    <property type="component" value="Unassembled WGS sequence"/>
</dbReference>
<keyword evidence="2" id="KW-0805">Transcription regulation</keyword>
<keyword evidence="6" id="KW-1133">Transmembrane helix</keyword>
<evidence type="ECO:0000256" key="3">
    <source>
        <dbReference type="ARBA" id="ARBA00023163"/>
    </source>
</evidence>
<proteinExistence type="predicted"/>
<comment type="subcellular location">
    <subcellularLocation>
        <location evidence="1">Nucleus</location>
    </subcellularLocation>
</comment>
<organism evidence="7 8">
    <name type="scientific">Sesamum angolense</name>
    <dbReference type="NCBI Taxonomy" id="2727404"/>
    <lineage>
        <taxon>Eukaryota</taxon>
        <taxon>Viridiplantae</taxon>
        <taxon>Streptophyta</taxon>
        <taxon>Embryophyta</taxon>
        <taxon>Tracheophyta</taxon>
        <taxon>Spermatophyta</taxon>
        <taxon>Magnoliopsida</taxon>
        <taxon>eudicotyledons</taxon>
        <taxon>Gunneridae</taxon>
        <taxon>Pentapetalae</taxon>
        <taxon>asterids</taxon>
        <taxon>lamiids</taxon>
        <taxon>Lamiales</taxon>
        <taxon>Pedaliaceae</taxon>
        <taxon>Sesamum</taxon>
    </lineage>
</organism>
<feature type="compositionally biased region" description="Basic and acidic residues" evidence="5">
    <location>
        <begin position="178"/>
        <end position="189"/>
    </location>
</feature>
<feature type="compositionally biased region" description="Polar residues" evidence="5">
    <location>
        <begin position="202"/>
        <end position="212"/>
    </location>
</feature>
<dbReference type="GO" id="GO:0000124">
    <property type="term" value="C:SAGA complex"/>
    <property type="evidence" value="ECO:0007669"/>
    <property type="project" value="TreeGrafter"/>
</dbReference>
<feature type="transmembrane region" description="Helical" evidence="6">
    <location>
        <begin position="489"/>
        <end position="511"/>
    </location>
</feature>
<keyword evidence="4" id="KW-0539">Nucleus</keyword>
<dbReference type="PANTHER" id="PTHR21277:SF5">
    <property type="entry name" value="TRANSCRIPTIONAL ADAPTER 1"/>
    <property type="match status" value="1"/>
</dbReference>
<name>A0AAE1WLN7_9LAMI</name>
<feature type="compositionally biased region" description="Polar residues" evidence="5">
    <location>
        <begin position="142"/>
        <end position="161"/>
    </location>
</feature>
<evidence type="ECO:0000256" key="4">
    <source>
        <dbReference type="ARBA" id="ARBA00023242"/>
    </source>
</evidence>
<dbReference type="GO" id="GO:0003713">
    <property type="term" value="F:transcription coactivator activity"/>
    <property type="evidence" value="ECO:0007669"/>
    <property type="project" value="TreeGrafter"/>
</dbReference>
<evidence type="ECO:0000256" key="6">
    <source>
        <dbReference type="SAM" id="Phobius"/>
    </source>
</evidence>
<feature type="transmembrane region" description="Helical" evidence="6">
    <location>
        <begin position="457"/>
        <end position="477"/>
    </location>
</feature>
<dbReference type="Pfam" id="PF12767">
    <property type="entry name" value="SAGA-Tad1"/>
    <property type="match status" value="1"/>
</dbReference>
<keyword evidence="6" id="KW-0472">Membrane</keyword>
<dbReference type="CDD" id="cd22933">
    <property type="entry name" value="HFD_HFI1"/>
    <property type="match status" value="1"/>
</dbReference>
<comment type="caution">
    <text evidence="7">The sequence shown here is derived from an EMBL/GenBank/DDBJ whole genome shotgun (WGS) entry which is preliminary data.</text>
</comment>
<gene>
    <name evidence="7" type="ORF">Sango_1701500</name>
</gene>
<dbReference type="AlphaFoldDB" id="A0AAE1WLN7"/>
<feature type="compositionally biased region" description="Polar residues" evidence="5">
    <location>
        <begin position="231"/>
        <end position="249"/>
    </location>
</feature>
<keyword evidence="6" id="KW-0812">Transmembrane</keyword>
<dbReference type="InterPro" id="IPR024738">
    <property type="entry name" value="Hfi1/Tada1"/>
</dbReference>
<accession>A0AAE1WLN7</accession>
<evidence type="ECO:0000313" key="8">
    <source>
        <dbReference type="Proteomes" id="UP001289374"/>
    </source>
</evidence>
<reference evidence="7" key="1">
    <citation type="submission" date="2020-06" db="EMBL/GenBank/DDBJ databases">
        <authorList>
            <person name="Li T."/>
            <person name="Hu X."/>
            <person name="Zhang T."/>
            <person name="Song X."/>
            <person name="Zhang H."/>
            <person name="Dai N."/>
            <person name="Sheng W."/>
            <person name="Hou X."/>
            <person name="Wei L."/>
        </authorList>
    </citation>
    <scope>NUCLEOTIDE SEQUENCE</scope>
    <source>
        <strain evidence="7">K16</strain>
        <tissue evidence="7">Leaf</tissue>
    </source>
</reference>
<sequence length="607" mass="67570">MGCRGEVKRKRRKDADKFVAVYLELQRVWRRRDYREMQPPHQHSRINLAELKAQIVKKLGPEGSKQYFSYLHRFLSLKLSKVEFNKLCLRILGRENIPLHNQFIRSILRNACSAKAPPAPSHKDDALKYVTHVGGKEISADGYQQNGSHTSMSQASGSPGLSNGGDMLPVSPRKARTGFRDRRSGDRRSALGPNGKTGFASHLSTTTQSSDLNAVVENGDMNPHDIGRPVQQHQGLMRQSDNESENLVTQPAKMSIGRRSPDGSAPLCSKDETELVVRNDGKENSARSPLQAPLGVPFCPVSIGGARKALPSASRSGFISTFNECALLDSLTLRERMEHIATAQGLEGVSVDCANILNHGLDSYMKGLIRSCIELVGARSGHELTKNNAHKHHSHTKLINGVKQGHQYQIQNGGEHFGLQEQKIRCPISLQDLRVAMELNPRQLGEDWPLLLEKICMLVVLVVWPCVALIVLIHGLLNQSSAANNRFWCTFSFQICMTMLVIVGTVCQNTVLFHDAFPLNSQLENDSCEKQSNIEMLVNTTPDLQPSEIQLREFHWSFKGLKAQQLTLALLKALLDGMFLLVAFRPNMLEIGPIKLLNRGRPAFVRQ</sequence>
<protein>
    <submittedName>
        <fullName evidence="7">Uncharacterized protein</fullName>
    </submittedName>
</protein>
<evidence type="ECO:0000256" key="5">
    <source>
        <dbReference type="SAM" id="MobiDB-lite"/>
    </source>
</evidence>
<dbReference type="EMBL" id="JACGWL010000009">
    <property type="protein sequence ID" value="KAK4395472.1"/>
    <property type="molecule type" value="Genomic_DNA"/>
</dbReference>